<evidence type="ECO:0000313" key="5">
    <source>
        <dbReference type="Proteomes" id="UP000002487"/>
    </source>
</evidence>
<sequence length="1414" mass="159147">MLASLTTVATAEEQKTSVDVLFILHDNTSIHWYYLEEAMNDYELENTTINLTIYDPDQAAENNLTSFDIIALHHVSYSPDIQERLDEANSTSRTVYISDTAYLWEMNVPQNIGQYAYSEYWMSSGVENHRNLLTYLAVTLMGAEEEIKPGIQLSQSGIFHPDYKAEFQPSNEGLFNNITAYMEWYNDSGKYHPDKPTVGLTLSGYYYANGYNLADWISIIRELEERGVNVIPILDKTDARQVFFDEVKNESRVDLVLAYMGTFHSKATFNTSSISERKAMISELGVPWINCITTSQTPEEWENSTTGIPSSYTSWAVALQEMEGLIEPIVIGGTVIDEITNAQIKVPIPGRAEYVADRALKWTELKYLDNSQKRIALIYYSYPPGKSEIGASYMDVPQTLEVLLNEMYNAGYDLGEDFSIYNISDSNNSISSNESIVVKLITQGRNIGTWAQEDVDRLAELDAVELIPESKYLQWFSELPEDMQQDVVDLWGEAPGDQMVYTAPDNRRYLVIPNIRYGNILLAPQPYKGYQNNEQTLYHNTSMPPNHQYIAFYLWLKKEYNASALVHVGTHGTLEWLPGKEVGLCNHSWPEILIQDLPNPYIYIVDNVGEGTQAKRRSYSVIIDHMTPPFVPSGLYGNYSNLHQSIHLYLTSKENNNTALMDQYENTSIRIIKDTHIDEDIGLNFSYNMSYEEFEDTVVYGEVHDYLHDMMYANIPYGLRIFATPISDESAVALVRGMLGDSYIEHIQAVNASCDSHETEEYNKTESYRLLYTVLVDGIDITLAQEEVLGSSSAEVSEDLVLAEEYYQNILLSSESEIKGLLDALDAKYIEPSVGGDILRSPEVLPTGKNFYSFDPRLIPTKEAYNIGKETIDSFLVDYYEKNGEFPEKVAVVLWGIETMRNHGVPHSQMLYLMGVEPEWDANGRVTYYTTPSASNLHIMNQSELTIRLSNGTVINRPRIDVIGHSSGLHRDQFPWQMDLLDDAVRIISQLDETEDVNYVRKHSLELKEYYINLMVEGNMTVDEVEAEKLSMSRIFGPPEGDYGVRIADAVSASDTWEDTEAIADQFIQRSGNVYIDGEMYTSSLISGEDMFKAVLKDTDASLFIRSSNLYGVLTGDDPFQYFGGLSLAIASVSDGARPEMWITNVRDPGNPQMQTLEEFMNLEMRTQMLNPNYIKGMMENSYSGAAKLANHLENLWGWNVVDPRFVDSNDWNEVYEVYILDKYELGTNEWLDENNPWARQAMLGRMLEATRKLDASGNPYWDAPDEIISNLANEYQESVDQYGSSCCALCCDNALLDKYIQKLASVPETKSDSSSSSSGGEGTGSAKVVQANTGNSSSKTGSNQTASENGGYGTDFSQPEAHSADNYVEGYEMQPEAPSANENSSSISSGTLIVVSLFVLLTGGAVYIGFRKK</sequence>
<dbReference type="PhylomeDB" id="Q8TH79"/>
<dbReference type="EnsemblBacteria" id="AAM07977">
    <property type="protein sequence ID" value="AAM07977"/>
    <property type="gene ID" value="MA_4643"/>
</dbReference>
<evidence type="ECO:0000256" key="1">
    <source>
        <dbReference type="SAM" id="MobiDB-lite"/>
    </source>
</evidence>
<name>Q8TH79_METAC</name>
<feature type="transmembrane region" description="Helical" evidence="2">
    <location>
        <begin position="1391"/>
        <end position="1411"/>
    </location>
</feature>
<reference evidence="4 5" key="1">
    <citation type="journal article" date="2002" name="Genome Res.">
        <title>The genome of Methanosarcina acetivorans reveals extensive metabolic and physiological diversity.</title>
        <authorList>
            <person name="Galagan J.E."/>
            <person name="Nusbaum C."/>
            <person name="Roy A."/>
            <person name="Endrizzi M.G."/>
            <person name="Macdonald P."/>
            <person name="FitzHugh W."/>
            <person name="Calvo S."/>
            <person name="Engels R."/>
            <person name="Smirnov S."/>
            <person name="Atnoor D."/>
            <person name="Brown A."/>
            <person name="Allen N."/>
            <person name="Naylor J."/>
            <person name="Stange-Thomann N."/>
            <person name="DeArellano K."/>
            <person name="Johnson R."/>
            <person name="Linton L."/>
            <person name="McEwan P."/>
            <person name="McKernan K."/>
            <person name="Talamas J."/>
            <person name="Tirrell A."/>
            <person name="Ye W."/>
            <person name="Zimmer A."/>
            <person name="Barber R.D."/>
            <person name="Cann I."/>
            <person name="Graham D.E."/>
            <person name="Grahame D.A."/>
            <person name="Guss A."/>
            <person name="Hedderich R."/>
            <person name="Ingram-Smith C."/>
            <person name="Kuettner C.H."/>
            <person name="Krzycki J.A."/>
            <person name="Leigh J.A."/>
            <person name="Li W."/>
            <person name="Liu J."/>
            <person name="Mukhopadhyay B."/>
            <person name="Reeve J.N."/>
            <person name="Smith K."/>
            <person name="Springer T.A."/>
            <person name="Umayam L.A."/>
            <person name="White O."/>
            <person name="White R.H."/>
            <person name="de Macario E.C."/>
            <person name="Ferry J.G."/>
            <person name="Jarrell K.F."/>
            <person name="Jing H."/>
            <person name="Macario A.J.L."/>
            <person name="Paulsen I."/>
            <person name="Pritchett M."/>
            <person name="Sowers K.R."/>
            <person name="Swanson R.V."/>
            <person name="Zinder S.H."/>
            <person name="Lander E."/>
            <person name="Metcalf W.W."/>
            <person name="Birren B."/>
        </authorList>
    </citation>
    <scope>NUCLEOTIDE SEQUENCE [LARGE SCALE GENOMIC DNA]</scope>
    <source>
        <strain evidence="5">ATCC 35395 / DSM 2834 / JCM 12185 / C2A</strain>
    </source>
</reference>
<dbReference type="EMBL" id="AE010299">
    <property type="protein sequence ID" value="AAM07977.1"/>
    <property type="molecule type" value="Genomic_DNA"/>
</dbReference>
<accession>Q8TH79</accession>
<evidence type="ECO:0000259" key="3">
    <source>
        <dbReference type="Pfam" id="PF02514"/>
    </source>
</evidence>
<keyword evidence="2" id="KW-1133">Transmembrane helix</keyword>
<proteinExistence type="predicted"/>
<feature type="compositionally biased region" description="Low complexity" evidence="1">
    <location>
        <begin position="1333"/>
        <end position="1344"/>
    </location>
</feature>
<organism evidence="4 5">
    <name type="scientific">Methanosarcina acetivorans (strain ATCC 35395 / DSM 2834 / JCM 12185 / C2A)</name>
    <dbReference type="NCBI Taxonomy" id="188937"/>
    <lineage>
        <taxon>Archaea</taxon>
        <taxon>Methanobacteriati</taxon>
        <taxon>Methanobacteriota</taxon>
        <taxon>Stenosarchaea group</taxon>
        <taxon>Methanomicrobia</taxon>
        <taxon>Methanosarcinales</taxon>
        <taxon>Methanosarcinaceae</taxon>
        <taxon>Methanosarcina</taxon>
    </lineage>
</organism>
<dbReference type="RefSeq" id="WP_011024511.1">
    <property type="nucleotide sequence ID" value="NC_003552.1"/>
</dbReference>
<keyword evidence="5" id="KW-1185">Reference proteome</keyword>
<dbReference type="GeneID" id="1476537"/>
<keyword evidence="2" id="KW-0472">Membrane</keyword>
<dbReference type="PANTHER" id="PTHR44119:SF4">
    <property type="entry name" value="AEROBIC COBALTOCHELATASE SUBUNIT COBN"/>
    <property type="match status" value="1"/>
</dbReference>
<dbReference type="STRING" id="188937.MA_4643"/>
<dbReference type="CDD" id="cd10150">
    <property type="entry name" value="CobN_like"/>
    <property type="match status" value="1"/>
</dbReference>
<gene>
    <name evidence="4" type="ordered locus">MA_4643</name>
</gene>
<feature type="domain" description="CobN/magnesium chelatase" evidence="3">
    <location>
        <begin position="119"/>
        <end position="1267"/>
    </location>
</feature>
<evidence type="ECO:0000256" key="2">
    <source>
        <dbReference type="SAM" id="Phobius"/>
    </source>
</evidence>
<protein>
    <recommendedName>
        <fullName evidence="3">CobN/magnesium chelatase domain-containing protein</fullName>
    </recommendedName>
</protein>
<keyword evidence="2" id="KW-0812">Transmembrane</keyword>
<evidence type="ECO:0000313" key="4">
    <source>
        <dbReference type="EMBL" id="AAM07977.1"/>
    </source>
</evidence>
<dbReference type="KEGG" id="mac:MA_4643"/>
<feature type="region of interest" description="Disordered" evidence="1">
    <location>
        <begin position="1308"/>
        <end position="1362"/>
    </location>
</feature>
<dbReference type="Proteomes" id="UP000002487">
    <property type="component" value="Chromosome"/>
</dbReference>
<dbReference type="InParanoid" id="Q8TH79"/>
<dbReference type="HOGENOM" id="CLU_002017_4_1_2"/>
<dbReference type="InterPro" id="IPR003672">
    <property type="entry name" value="CobN/Mg_chltase"/>
</dbReference>
<dbReference type="PANTHER" id="PTHR44119">
    <property type="entry name" value="MAGNESIUM-CHELATASE SUBUNIT CHLH, CHLOROPLASTIC"/>
    <property type="match status" value="1"/>
</dbReference>
<dbReference type="Pfam" id="PF02514">
    <property type="entry name" value="CobN-Mg_chel"/>
    <property type="match status" value="1"/>
</dbReference>